<protein>
    <submittedName>
        <fullName evidence="1">Uncharacterized protein</fullName>
    </submittedName>
</protein>
<keyword evidence="2" id="KW-1185">Reference proteome</keyword>
<dbReference type="Proteomes" id="UP000289152">
    <property type="component" value="Unassembled WGS sequence"/>
</dbReference>
<reference evidence="1 2" key="1">
    <citation type="submission" date="2016-06" db="EMBL/GenBank/DDBJ databases">
        <title>Evolution of pathogenesis and genome organization in the Tremellales.</title>
        <authorList>
            <person name="Cuomo C."/>
            <person name="Litvintseva A."/>
            <person name="Heitman J."/>
            <person name="Chen Y."/>
            <person name="Sun S."/>
            <person name="Springer D."/>
            <person name="Dromer F."/>
            <person name="Young S."/>
            <person name="Zeng Q."/>
            <person name="Chapman S."/>
            <person name="Gujja S."/>
            <person name="Saif S."/>
            <person name="Birren B."/>
        </authorList>
    </citation>
    <scope>NUCLEOTIDE SEQUENCE [LARGE SCALE GENOMIC DNA]</scope>
    <source>
        <strain evidence="1 2">ATCC 28783</strain>
    </source>
</reference>
<gene>
    <name evidence="1" type="ORF">M231_06631</name>
</gene>
<organism evidence="1 2">
    <name type="scientific">Tremella mesenterica</name>
    <name type="common">Jelly fungus</name>
    <dbReference type="NCBI Taxonomy" id="5217"/>
    <lineage>
        <taxon>Eukaryota</taxon>
        <taxon>Fungi</taxon>
        <taxon>Dikarya</taxon>
        <taxon>Basidiomycota</taxon>
        <taxon>Agaricomycotina</taxon>
        <taxon>Tremellomycetes</taxon>
        <taxon>Tremellales</taxon>
        <taxon>Tremellaceae</taxon>
        <taxon>Tremella</taxon>
    </lineage>
</organism>
<accession>A0A4Q1BG80</accession>
<dbReference type="VEuPathDB" id="FungiDB:TREMEDRAFT_65135"/>
<name>A0A4Q1BG80_TREME</name>
<evidence type="ECO:0000313" key="1">
    <source>
        <dbReference type="EMBL" id="RXK36083.1"/>
    </source>
</evidence>
<dbReference type="EMBL" id="SDIL01000109">
    <property type="protein sequence ID" value="RXK36083.1"/>
    <property type="molecule type" value="Genomic_DNA"/>
</dbReference>
<evidence type="ECO:0000313" key="2">
    <source>
        <dbReference type="Proteomes" id="UP000289152"/>
    </source>
</evidence>
<dbReference type="InParanoid" id="A0A4Q1BG80"/>
<dbReference type="AlphaFoldDB" id="A0A4Q1BG80"/>
<comment type="caution">
    <text evidence="1">The sequence shown here is derived from an EMBL/GenBank/DDBJ whole genome shotgun (WGS) entry which is preliminary data.</text>
</comment>
<sequence length="223" mass="24773">MAGKWLFIPTEITQGPDNEGEDVAVGLILKFAWGEDNVNIVVSSQVLVGPSVERQDPETWTAESVFARCQSELANDRVGSLVETELTTLKAELGSEICAVAEQHEHTSNTRTLELMMKLTSRSVTEKLQSFFDNGLVTDAEHHIGTDTITVSVLALDKERVKKGIDHERRKVQPSEIDKTISIHYLSSEAAHNVTIEWVRKTLTNLYAQSIWSLPNSAIPLAY</sequence>
<proteinExistence type="predicted"/>